<proteinExistence type="predicted"/>
<evidence type="ECO:0000313" key="1">
    <source>
        <dbReference type="EMBL" id="KAJ9099737.1"/>
    </source>
</evidence>
<protein>
    <submittedName>
        <fullName evidence="1">Uncharacterized protein</fullName>
    </submittedName>
</protein>
<gene>
    <name evidence="1" type="ORF">QFC20_005615</name>
</gene>
<name>A0ACC2VMG5_9TREE</name>
<dbReference type="Proteomes" id="UP001230649">
    <property type="component" value="Unassembled WGS sequence"/>
</dbReference>
<accession>A0ACC2VMG5</accession>
<dbReference type="EMBL" id="JASBWS010000080">
    <property type="protein sequence ID" value="KAJ9099737.1"/>
    <property type="molecule type" value="Genomic_DNA"/>
</dbReference>
<keyword evidence="2" id="KW-1185">Reference proteome</keyword>
<organism evidence="1 2">
    <name type="scientific">Naganishia adeliensis</name>
    <dbReference type="NCBI Taxonomy" id="92952"/>
    <lineage>
        <taxon>Eukaryota</taxon>
        <taxon>Fungi</taxon>
        <taxon>Dikarya</taxon>
        <taxon>Basidiomycota</taxon>
        <taxon>Agaricomycotina</taxon>
        <taxon>Tremellomycetes</taxon>
        <taxon>Filobasidiales</taxon>
        <taxon>Filobasidiaceae</taxon>
        <taxon>Naganishia</taxon>
    </lineage>
</organism>
<evidence type="ECO:0000313" key="2">
    <source>
        <dbReference type="Proteomes" id="UP001230649"/>
    </source>
</evidence>
<comment type="caution">
    <text evidence="1">The sequence shown here is derived from an EMBL/GenBank/DDBJ whole genome shotgun (WGS) entry which is preliminary data.</text>
</comment>
<reference evidence="1" key="1">
    <citation type="submission" date="2023-04" db="EMBL/GenBank/DDBJ databases">
        <title>Draft Genome sequencing of Naganishia species isolated from polar environments using Oxford Nanopore Technology.</title>
        <authorList>
            <person name="Leo P."/>
            <person name="Venkateswaran K."/>
        </authorList>
    </citation>
    <scope>NUCLEOTIDE SEQUENCE</scope>
    <source>
        <strain evidence="1">MNA-CCFEE 5262</strain>
    </source>
</reference>
<sequence length="155" mass="17356">MQLGCYIVPAAFMVSSETHAASAFTSEDVTSFQELLNKATASLHCCDASQDTIDAVFAFIAAMDDATSSLQMMAGRRQAELDKPKDRNLVLEEVERLDLERRAYFECENVKKCLKVNLHRGLVGKQMTAKRYSDALETLLKKGKLVYKDGWLEIP</sequence>